<organism evidence="2">
    <name type="scientific">Tanacetum cinerariifolium</name>
    <name type="common">Dalmatian daisy</name>
    <name type="synonym">Chrysanthemum cinerariifolium</name>
    <dbReference type="NCBI Taxonomy" id="118510"/>
    <lineage>
        <taxon>Eukaryota</taxon>
        <taxon>Viridiplantae</taxon>
        <taxon>Streptophyta</taxon>
        <taxon>Embryophyta</taxon>
        <taxon>Tracheophyta</taxon>
        <taxon>Spermatophyta</taxon>
        <taxon>Magnoliopsida</taxon>
        <taxon>eudicotyledons</taxon>
        <taxon>Gunneridae</taxon>
        <taxon>Pentapetalae</taxon>
        <taxon>asterids</taxon>
        <taxon>campanulids</taxon>
        <taxon>Asterales</taxon>
        <taxon>Asteraceae</taxon>
        <taxon>Asteroideae</taxon>
        <taxon>Anthemideae</taxon>
        <taxon>Anthemidinae</taxon>
        <taxon>Tanacetum</taxon>
    </lineage>
</organism>
<dbReference type="AlphaFoldDB" id="A0A6L2P656"/>
<keyword evidence="1" id="KW-0175">Coiled coil</keyword>
<name>A0A6L2P656_TANCI</name>
<gene>
    <name evidence="2" type="ORF">Tci_064760</name>
</gene>
<comment type="caution">
    <text evidence="2">The sequence shown here is derived from an EMBL/GenBank/DDBJ whole genome shotgun (WGS) entry which is preliminary data.</text>
</comment>
<dbReference type="EMBL" id="BKCJ010010708">
    <property type="protein sequence ID" value="GEU92782.1"/>
    <property type="molecule type" value="Genomic_DNA"/>
</dbReference>
<evidence type="ECO:0000313" key="2">
    <source>
        <dbReference type="EMBL" id="GEU92782.1"/>
    </source>
</evidence>
<proteinExistence type="predicted"/>
<protein>
    <submittedName>
        <fullName evidence="2">Uncharacterized protein</fullName>
    </submittedName>
</protein>
<accession>A0A6L2P656</accession>
<reference evidence="2" key="1">
    <citation type="journal article" date="2019" name="Sci. Rep.">
        <title>Draft genome of Tanacetum cinerariifolium, the natural source of mosquito coil.</title>
        <authorList>
            <person name="Yamashiro T."/>
            <person name="Shiraishi A."/>
            <person name="Satake H."/>
            <person name="Nakayama K."/>
        </authorList>
    </citation>
    <scope>NUCLEOTIDE SEQUENCE</scope>
</reference>
<evidence type="ECO:0000256" key="1">
    <source>
        <dbReference type="SAM" id="Coils"/>
    </source>
</evidence>
<feature type="coiled-coil region" evidence="1">
    <location>
        <begin position="10"/>
        <end position="44"/>
    </location>
</feature>
<sequence length="435" mass="51589">MRDTTAQTRVLELEKTKTTQQNKIDSLKRRVKKLERRNRSRNHKLKRLYKVSLTARVELSNDEDLLGEDASKQERRIDAINADKENTLMNVQDDAEMFDVDDLGELEALKTSTPKVRGIVIQEQEEPGYKINLMKKKDLQERDKKEQEANIALIETWDDVQAKINADYQLAKRLQAEEQEELYDAEKATLFMQLLEKRRKFFIAKRVEEKRNKPPTQAKQRKIMCTYLNNMKGYTLKQLKSFEFDKIQEMFDKDFKRINTFKDFRTELVQGKEKRAEEELIKGSTKKQKVKDDKETAELKQLMEIIPYKEEVAIDAIPLAVKSLGIIDWKIYKEGKKSYYQIMRADGKSQMYMVFSKMLEIFDREDLVDLYQLVKAKFKSTRPMEDLDLLLWGDLKTMFEPHVEDEVWKSQQVYKVLEWKLYDSCGVHSLRMQSI</sequence>